<dbReference type="GO" id="GO:0003723">
    <property type="term" value="F:RNA binding"/>
    <property type="evidence" value="ECO:0007669"/>
    <property type="project" value="InterPro"/>
</dbReference>
<dbReference type="InterPro" id="IPR012340">
    <property type="entry name" value="NA-bd_OB-fold"/>
</dbReference>
<gene>
    <name evidence="2" type="ORF">C1I64_03510</name>
</gene>
<dbReference type="RefSeq" id="WP_127886218.1">
    <property type="nucleotide sequence ID" value="NZ_CP028137.1"/>
</dbReference>
<organism evidence="2 3">
    <name type="scientific">Rathayibacter festucae DSM 15932</name>
    <dbReference type="NCBI Taxonomy" id="1328866"/>
    <lineage>
        <taxon>Bacteria</taxon>
        <taxon>Bacillati</taxon>
        <taxon>Actinomycetota</taxon>
        <taxon>Actinomycetes</taxon>
        <taxon>Micrococcales</taxon>
        <taxon>Microbacteriaceae</taxon>
        <taxon>Rathayibacter</taxon>
    </lineage>
</organism>
<sequence>MTGRRLRLPRPDAELDSALAAVRTANDLPGAFPPEALAEAEQADRKADDAGRIDLTGVPFVTIDPPGSLDLDQAVHLERRSSGVVLRYAIADVPAVVRPGGALDAETRHRGQTYYLPDGRVPLHPPVLSEGTASLLPDLERRALVWTLELDDAAEPRAVRLERALVRSTARLDYAGVQRSVDAGDPHPSIALLPWFGTERQAREAERGGASLALPDEEIVAIDGGYRIERRAPLASEGWNAQVSLLTGMAAATMMLDAGVGILRTMPAADEDTVAAFRARIGALGVPWGADEPYGAYLRRLDTADPAQLAIMSAAATLFRGAGYTAFDGAAPEQPEQSALAAPYAHVTAPLRRLVDRFGLATCLAISTGAELPAWLRTALPELPALMTASDRRSGAASRAATAVVEAAILRGREGSTFEGVVVSSARTRSQVQLLDPEMTVDVPVPQTPGARVVVVLESVDVATGSAMFRPAA</sequence>
<proteinExistence type="predicted"/>
<dbReference type="Pfam" id="PF00773">
    <property type="entry name" value="RNB"/>
    <property type="match status" value="1"/>
</dbReference>
<dbReference type="PANTHER" id="PTHR23355">
    <property type="entry name" value="RIBONUCLEASE"/>
    <property type="match status" value="1"/>
</dbReference>
<evidence type="ECO:0000313" key="3">
    <source>
        <dbReference type="Proteomes" id="UP000285317"/>
    </source>
</evidence>
<protein>
    <submittedName>
        <fullName evidence="2">Ribonuclease II</fullName>
    </submittedName>
</protein>
<name>A0A3T0SY18_9MICO</name>
<dbReference type="Pfam" id="PF18614">
    <property type="entry name" value="RNase_II_C_S1"/>
    <property type="match status" value="1"/>
</dbReference>
<dbReference type="AlphaFoldDB" id="A0A3T0SY18"/>
<dbReference type="EMBL" id="CP028137">
    <property type="protein sequence ID" value="AZZ51204.1"/>
    <property type="molecule type" value="Genomic_DNA"/>
</dbReference>
<dbReference type="SMART" id="SM00955">
    <property type="entry name" value="RNB"/>
    <property type="match status" value="1"/>
</dbReference>
<dbReference type="PANTHER" id="PTHR23355:SF9">
    <property type="entry name" value="DIS3-LIKE EXONUCLEASE 2"/>
    <property type="match status" value="1"/>
</dbReference>
<dbReference type="InterPro" id="IPR001900">
    <property type="entry name" value="RNase_II/R"/>
</dbReference>
<dbReference type="GO" id="GO:0004540">
    <property type="term" value="F:RNA nuclease activity"/>
    <property type="evidence" value="ECO:0007669"/>
    <property type="project" value="InterPro"/>
</dbReference>
<feature type="domain" description="RNB" evidence="1">
    <location>
        <begin position="52"/>
        <end position="369"/>
    </location>
</feature>
<dbReference type="SUPFAM" id="SSF50249">
    <property type="entry name" value="Nucleic acid-binding proteins"/>
    <property type="match status" value="1"/>
</dbReference>
<reference evidence="2 3" key="1">
    <citation type="submission" date="2018-03" db="EMBL/GenBank/DDBJ databases">
        <title>Bacteriophage NCPPB3778 and a type I-E CRISPR drive the evolution of the US Biological Select Agent, Rathayibacter toxicus.</title>
        <authorList>
            <person name="Davis E.W.II."/>
            <person name="Tabima J.F."/>
            <person name="Weisberg A.J."/>
            <person name="Dantas Lopes L."/>
            <person name="Wiseman M.S."/>
            <person name="Wiseman M.S."/>
            <person name="Pupko T."/>
            <person name="Belcher M.S."/>
            <person name="Sechler A.J."/>
            <person name="Tancos M.A."/>
            <person name="Schroeder B.K."/>
            <person name="Murray T.D."/>
            <person name="Luster D.G."/>
            <person name="Schneider W.L."/>
            <person name="Rogers E."/>
            <person name="Andreote F.D."/>
            <person name="Grunwald N.J."/>
            <person name="Putnam M.L."/>
            <person name="Chang J.H."/>
        </authorList>
    </citation>
    <scope>NUCLEOTIDE SEQUENCE [LARGE SCALE GENOMIC DNA]</scope>
    <source>
        <strain evidence="2 3">DSM 15932</strain>
    </source>
</reference>
<evidence type="ECO:0000313" key="2">
    <source>
        <dbReference type="EMBL" id="AZZ51204.1"/>
    </source>
</evidence>
<dbReference type="InterPro" id="IPR040596">
    <property type="entry name" value="RNase_II_C_S1"/>
</dbReference>
<dbReference type="InterPro" id="IPR050180">
    <property type="entry name" value="RNR_Ribonuclease"/>
</dbReference>
<dbReference type="GO" id="GO:0006402">
    <property type="term" value="P:mRNA catabolic process"/>
    <property type="evidence" value="ECO:0007669"/>
    <property type="project" value="TreeGrafter"/>
</dbReference>
<dbReference type="Proteomes" id="UP000285317">
    <property type="component" value="Chromosome"/>
</dbReference>
<evidence type="ECO:0000259" key="1">
    <source>
        <dbReference type="SMART" id="SM00955"/>
    </source>
</evidence>
<accession>A0A3T0SY18</accession>
<dbReference type="KEGG" id="rfs:C1I64_03510"/>